<feature type="domain" description="NusG-like N-terminal" evidence="2">
    <location>
        <begin position="6"/>
        <end position="96"/>
    </location>
</feature>
<protein>
    <recommendedName>
        <fullName evidence="2">NusG-like N-terminal domain-containing protein</fullName>
    </recommendedName>
</protein>
<reference evidence="3 4" key="1">
    <citation type="submission" date="2015-04" db="EMBL/GenBank/DDBJ databases">
        <title>Whole genome shotgun sequence of Flavihumibacter petaseus NBRC 106054.</title>
        <authorList>
            <person name="Miyazawa S."/>
            <person name="Hosoyama A."/>
            <person name="Hashimoto M."/>
            <person name="Noguchi M."/>
            <person name="Tsuchikane K."/>
            <person name="Ohji S."/>
            <person name="Yamazoe A."/>
            <person name="Ichikawa N."/>
            <person name="Kimura A."/>
            <person name="Fujita N."/>
        </authorList>
    </citation>
    <scope>NUCLEOTIDE SEQUENCE [LARGE SCALE GENOMIC DNA]</scope>
    <source>
        <strain evidence="3 4">NBRC 106054</strain>
    </source>
</reference>
<dbReference type="GO" id="GO:0006354">
    <property type="term" value="P:DNA-templated transcription elongation"/>
    <property type="evidence" value="ECO:0007669"/>
    <property type="project" value="InterPro"/>
</dbReference>
<gene>
    <name evidence="3" type="ORF">FPE01S_03_03590</name>
</gene>
<organism evidence="3 4">
    <name type="scientific">Flavihumibacter petaseus NBRC 106054</name>
    <dbReference type="NCBI Taxonomy" id="1220578"/>
    <lineage>
        <taxon>Bacteria</taxon>
        <taxon>Pseudomonadati</taxon>
        <taxon>Bacteroidota</taxon>
        <taxon>Chitinophagia</taxon>
        <taxon>Chitinophagales</taxon>
        <taxon>Chitinophagaceae</taxon>
        <taxon>Flavihumibacter</taxon>
    </lineage>
</organism>
<evidence type="ECO:0000256" key="1">
    <source>
        <dbReference type="ARBA" id="ARBA00023163"/>
    </source>
</evidence>
<accession>A0A0E9N3Q8</accession>
<keyword evidence="1" id="KW-0804">Transcription</keyword>
<dbReference type="Pfam" id="PF02357">
    <property type="entry name" value="NusG"/>
    <property type="match status" value="1"/>
</dbReference>
<dbReference type="STRING" id="1220578.FPE01S_03_03590"/>
<dbReference type="InterPro" id="IPR036735">
    <property type="entry name" value="NGN_dom_sf"/>
</dbReference>
<comment type="caution">
    <text evidence="3">The sequence shown here is derived from an EMBL/GenBank/DDBJ whole genome shotgun (WGS) entry which is preliminary data.</text>
</comment>
<dbReference type="SUPFAM" id="SSF82679">
    <property type="entry name" value="N-utilization substance G protein NusG, N-terminal domain"/>
    <property type="match status" value="1"/>
</dbReference>
<evidence type="ECO:0000313" key="4">
    <source>
        <dbReference type="Proteomes" id="UP000033121"/>
    </source>
</evidence>
<dbReference type="Proteomes" id="UP000033121">
    <property type="component" value="Unassembled WGS sequence"/>
</dbReference>
<dbReference type="AlphaFoldDB" id="A0A0E9N3Q8"/>
<dbReference type="OrthoDB" id="9796143at2"/>
<evidence type="ECO:0000259" key="2">
    <source>
        <dbReference type="Pfam" id="PF02357"/>
    </source>
</evidence>
<proteinExistence type="predicted"/>
<name>A0A0E9N3Q8_9BACT</name>
<keyword evidence="4" id="KW-1185">Reference proteome</keyword>
<dbReference type="Gene3D" id="3.30.70.940">
    <property type="entry name" value="NusG, N-terminal domain"/>
    <property type="match status" value="1"/>
</dbReference>
<dbReference type="EMBL" id="BBWV01000003">
    <property type="protein sequence ID" value="GAO44321.1"/>
    <property type="molecule type" value="Genomic_DNA"/>
</dbReference>
<dbReference type="InterPro" id="IPR006645">
    <property type="entry name" value="NGN-like_dom"/>
</dbReference>
<dbReference type="RefSeq" id="WP_046370263.1">
    <property type="nucleotide sequence ID" value="NZ_BBWV01000003.1"/>
</dbReference>
<sequence>MAEQRKWYAIRMKENWSEKLPSLLENKGVSCLSPVSPAIRLGKRVRSNEPGFLESLLFVRAEADKIAMISAMKGVDHLFYWHQQPALINEREILVIRYFTEINEDLFFEKIPVNPEGEIVFNTGPFLLMDGDSYDVKSKAIKAELPTLGYIVAAEVHGEFKDPVMVLSSQEDFKFILENR</sequence>
<evidence type="ECO:0000313" key="3">
    <source>
        <dbReference type="EMBL" id="GAO44321.1"/>
    </source>
</evidence>